<reference evidence="1 2" key="1">
    <citation type="journal article" date="2019" name="Int. J. Syst. Evol. Microbiol.">
        <title>The Draft Whole-Genome Sequence of the Antibiotic Producer Empedobacter haloabium ATCC 31962 Provides Indications for Its Taxonomic Reclassification.</title>
        <authorList>
            <person name="Miess H."/>
            <person name="Arlt P."/>
            <person name="Apel A.K."/>
            <person name="Weber T."/>
            <person name="Nieselt K."/>
            <person name="Hanssen F."/>
            <person name="Czemmel S."/>
            <person name="Nahnsen S."/>
            <person name="Gross H."/>
        </authorList>
    </citation>
    <scope>NUCLEOTIDE SEQUENCE [LARGE SCALE GENOMIC DNA]</scope>
    <source>
        <strain evidence="1 2">ATCC 31962</strain>
    </source>
</reference>
<dbReference type="Proteomes" id="UP000321323">
    <property type="component" value="Chromosome"/>
</dbReference>
<name>A0ABZ1UQ71_9BURK</name>
<protein>
    <recommendedName>
        <fullName evidence="3">TetR family transcriptional regulator</fullName>
    </recommendedName>
</protein>
<dbReference type="EMBL" id="CP136508">
    <property type="protein sequence ID" value="WUR14707.1"/>
    <property type="molecule type" value="Genomic_DNA"/>
</dbReference>
<evidence type="ECO:0000313" key="1">
    <source>
        <dbReference type="EMBL" id="WUR14707.1"/>
    </source>
</evidence>
<organism evidence="1 2">
    <name type="scientific">[Empedobacter] haloabium</name>
    <dbReference type="NCBI Taxonomy" id="592317"/>
    <lineage>
        <taxon>Bacteria</taxon>
        <taxon>Pseudomonadati</taxon>
        <taxon>Pseudomonadota</taxon>
        <taxon>Betaproteobacteria</taxon>
        <taxon>Burkholderiales</taxon>
        <taxon>Oxalobacteraceae</taxon>
        <taxon>Telluria group</taxon>
        <taxon>Telluria group incertae sedis</taxon>
    </lineage>
</organism>
<proteinExistence type="predicted"/>
<evidence type="ECO:0000313" key="2">
    <source>
        <dbReference type="Proteomes" id="UP000321323"/>
    </source>
</evidence>
<sequence>MSPRDLIAENCAVSTSSAEFAALTFDVCMQLVHGPGPAMAANERKQLLQLATAAVRMLGAAMPAPTAVVEQLRLRPAVRRYA</sequence>
<evidence type="ECO:0008006" key="3">
    <source>
        <dbReference type="Google" id="ProtNLM"/>
    </source>
</evidence>
<gene>
    <name evidence="1" type="ORF">E7V67_006250</name>
</gene>
<keyword evidence="2" id="KW-1185">Reference proteome</keyword>
<accession>A0ABZ1UQ71</accession>